<reference evidence="1" key="1">
    <citation type="journal article" date="2018" name="Genome Biol. Evol.">
        <title>Genomics and development of Lentinus tigrinus, a white-rot wood-decaying mushroom with dimorphic fruiting bodies.</title>
        <authorList>
            <person name="Wu B."/>
            <person name="Xu Z."/>
            <person name="Knudson A."/>
            <person name="Carlson A."/>
            <person name="Chen N."/>
            <person name="Kovaka S."/>
            <person name="LaButti K."/>
            <person name="Lipzen A."/>
            <person name="Pennachio C."/>
            <person name="Riley R."/>
            <person name="Schakwitz W."/>
            <person name="Umezawa K."/>
            <person name="Ohm R.A."/>
            <person name="Grigoriev I.V."/>
            <person name="Nagy L.G."/>
            <person name="Gibbons J."/>
            <person name="Hibbett D."/>
        </authorList>
    </citation>
    <scope>NUCLEOTIDE SEQUENCE [LARGE SCALE GENOMIC DNA]</scope>
    <source>
        <strain evidence="1">ALCF2SS1-6</strain>
    </source>
</reference>
<evidence type="ECO:0000313" key="1">
    <source>
        <dbReference type="EMBL" id="RPD57332.1"/>
    </source>
</evidence>
<keyword evidence="2" id="KW-1185">Reference proteome</keyword>
<dbReference type="STRING" id="1328759.A0A5C2S1M0"/>
<dbReference type="Gene3D" id="3.80.10.10">
    <property type="entry name" value="Ribonuclease Inhibitor"/>
    <property type="match status" value="1"/>
</dbReference>
<sequence>MASSGVRLCQIHELLDAIFDYVQPSTLPLSGGKFEAEDECTRKELRSSLLSAAQASRTLSEHALDVLWRGLDDLAPLVSLLFPLRPFFVNKDAALLHSSLIDEQWQRFKTYAQRVRTLRADYGGCFNPLIWAFILCRCRTEPLLPNLRVISVLPINMSSLTTLVMVPTTLRCLYFGTDSAVDDNEYKPISGFLRDIGKRAPGLEALTLHRNPDFEPIRPESLFALKCFQCLNSIDLENSVFDLEMLRWAAGLKTLHTLRVAIEIRVKDDSDYSRDGKLFLPGAFRKLRHLSLHGTRSDILKFTSNIRLPPFLSLSLDASEQNSPQYLATLVSACVGAFTRNPGVQQLEEFALADTHARWRDEDSLLKIAAPLLSCRTLKKVSFLFTGFPSIKDEDLTRMARSWPELTSFRASRNMTPWFLYTQGDLPTIASLGAFAEYCPKLAELSLADIDLRDNPPVCNMRFDNHPLRSLQAAFRTSRNASEHSHYAAEVIDRLFPSVTVHLPPNQPTSFFDRPIEDDDDFEELFGVVKRHVEALQRVRRQREVS</sequence>
<gene>
    <name evidence="1" type="ORF">L227DRAFT_602473</name>
</gene>
<protein>
    <recommendedName>
        <fullName evidence="3">F-box domain-containing protein</fullName>
    </recommendedName>
</protein>
<dbReference type="Proteomes" id="UP000313359">
    <property type="component" value="Unassembled WGS sequence"/>
</dbReference>
<dbReference type="AlphaFoldDB" id="A0A5C2S1M0"/>
<dbReference type="SUPFAM" id="SSF52047">
    <property type="entry name" value="RNI-like"/>
    <property type="match status" value="1"/>
</dbReference>
<name>A0A5C2S1M0_9APHY</name>
<organism evidence="1 2">
    <name type="scientific">Lentinus tigrinus ALCF2SS1-6</name>
    <dbReference type="NCBI Taxonomy" id="1328759"/>
    <lineage>
        <taxon>Eukaryota</taxon>
        <taxon>Fungi</taxon>
        <taxon>Dikarya</taxon>
        <taxon>Basidiomycota</taxon>
        <taxon>Agaricomycotina</taxon>
        <taxon>Agaricomycetes</taxon>
        <taxon>Polyporales</taxon>
        <taxon>Polyporaceae</taxon>
        <taxon>Lentinus</taxon>
    </lineage>
</organism>
<evidence type="ECO:0008006" key="3">
    <source>
        <dbReference type="Google" id="ProtNLM"/>
    </source>
</evidence>
<proteinExistence type="predicted"/>
<evidence type="ECO:0000313" key="2">
    <source>
        <dbReference type="Proteomes" id="UP000313359"/>
    </source>
</evidence>
<accession>A0A5C2S1M0</accession>
<dbReference type="EMBL" id="ML122281">
    <property type="protein sequence ID" value="RPD57332.1"/>
    <property type="molecule type" value="Genomic_DNA"/>
</dbReference>
<dbReference type="OrthoDB" id="3222238at2759"/>
<dbReference type="InterPro" id="IPR032675">
    <property type="entry name" value="LRR_dom_sf"/>
</dbReference>